<feature type="compositionally biased region" description="Basic and acidic residues" evidence="1">
    <location>
        <begin position="166"/>
        <end position="180"/>
    </location>
</feature>
<dbReference type="Proteomes" id="UP000228380">
    <property type="component" value="Unplaced"/>
</dbReference>
<dbReference type="PANTHER" id="PTHR34779:SF1">
    <property type="entry name" value="OS09G0542900 PROTEIN"/>
    <property type="match status" value="1"/>
</dbReference>
<dbReference type="OrthoDB" id="1926132at2759"/>
<name>A0A8B8JAU3_PHODC</name>
<dbReference type="AlphaFoldDB" id="A0A8B8JAU3"/>
<evidence type="ECO:0000256" key="1">
    <source>
        <dbReference type="SAM" id="MobiDB-lite"/>
    </source>
</evidence>
<reference evidence="3" key="1">
    <citation type="submission" date="2025-08" db="UniProtKB">
        <authorList>
            <consortium name="RefSeq"/>
        </authorList>
    </citation>
    <scope>IDENTIFICATION</scope>
    <source>
        <tissue evidence="3">Young leaves</tissue>
    </source>
</reference>
<organism evidence="2 3">
    <name type="scientific">Phoenix dactylifera</name>
    <name type="common">Date palm</name>
    <dbReference type="NCBI Taxonomy" id="42345"/>
    <lineage>
        <taxon>Eukaryota</taxon>
        <taxon>Viridiplantae</taxon>
        <taxon>Streptophyta</taxon>
        <taxon>Embryophyta</taxon>
        <taxon>Tracheophyta</taxon>
        <taxon>Spermatophyta</taxon>
        <taxon>Magnoliopsida</taxon>
        <taxon>Liliopsida</taxon>
        <taxon>Arecaceae</taxon>
        <taxon>Coryphoideae</taxon>
        <taxon>Phoeniceae</taxon>
        <taxon>Phoenix</taxon>
    </lineage>
</organism>
<feature type="region of interest" description="Disordered" evidence="1">
    <location>
        <begin position="166"/>
        <end position="189"/>
    </location>
</feature>
<dbReference type="RefSeq" id="XP_026665013.1">
    <property type="nucleotide sequence ID" value="XM_026809212.1"/>
</dbReference>
<evidence type="ECO:0000313" key="2">
    <source>
        <dbReference type="Proteomes" id="UP000228380"/>
    </source>
</evidence>
<protein>
    <submittedName>
        <fullName evidence="3">Uncharacterized protein At1g76070</fullName>
    </submittedName>
</protein>
<keyword evidence="2" id="KW-1185">Reference proteome</keyword>
<dbReference type="InterPro" id="IPR038796">
    <property type="entry name" value="At1g76070-like"/>
</dbReference>
<proteinExistence type="predicted"/>
<accession>A0A8B8JAU3</accession>
<evidence type="ECO:0000313" key="3">
    <source>
        <dbReference type="RefSeq" id="XP_026665013.1"/>
    </source>
</evidence>
<gene>
    <name evidence="3" type="primary">LOC103718917</name>
</gene>
<dbReference type="PANTHER" id="PTHR34779">
    <property type="entry name" value="OS09G0542900 PROTEIN"/>
    <property type="match status" value="1"/>
</dbReference>
<sequence>MEKPPRAKATKIFSFLSKANSFSIPRLPSFSPGRENSMKSKALHNKAFSGPIISIVPVEARRKEKNGGGLDVEPTSPRVSCMGQVKHKKACRPKRSSPPRVQERKPAFIIREIFRRKVRPGRRMDAAESSEGRPAVVGRAPSLGQMKRFTSRRETLRDFDWRKVERKQEAATGDPEKCSCSDEESDEEHDMAIYHSAPITVGGGMAAVDPRKEVNLWKRRTLAPPVPLQLK</sequence>
<dbReference type="GeneID" id="103718917"/>
<dbReference type="KEGG" id="pda:103718917"/>